<dbReference type="SUPFAM" id="SSF48452">
    <property type="entry name" value="TPR-like"/>
    <property type="match status" value="1"/>
</dbReference>
<dbReference type="Proteomes" id="UP000028702">
    <property type="component" value="Unassembled WGS sequence"/>
</dbReference>
<dbReference type="Gene3D" id="1.25.40.10">
    <property type="entry name" value="Tetratricopeptide repeat domain"/>
    <property type="match status" value="1"/>
</dbReference>
<comment type="caution">
    <text evidence="2">The sequence shown here is derived from an EMBL/GenBank/DDBJ whole genome shotgun (WGS) entry which is preliminary data.</text>
</comment>
<protein>
    <submittedName>
        <fullName evidence="2">Conserved protein</fullName>
    </submittedName>
</protein>
<gene>
    <name evidence="2" type="ORF">M2A_2068</name>
</gene>
<dbReference type="PROSITE" id="PS51257">
    <property type="entry name" value="PROKAR_LIPOPROTEIN"/>
    <property type="match status" value="1"/>
</dbReference>
<dbReference type="AlphaFoldDB" id="A0A081BC01"/>
<feature type="region of interest" description="Disordered" evidence="1">
    <location>
        <begin position="277"/>
        <end position="304"/>
    </location>
</feature>
<proteinExistence type="predicted"/>
<organism evidence="2 3">
    <name type="scientific">Tepidicaulis marinus</name>
    <dbReference type="NCBI Taxonomy" id="1333998"/>
    <lineage>
        <taxon>Bacteria</taxon>
        <taxon>Pseudomonadati</taxon>
        <taxon>Pseudomonadota</taxon>
        <taxon>Alphaproteobacteria</taxon>
        <taxon>Hyphomicrobiales</taxon>
        <taxon>Parvibaculaceae</taxon>
        <taxon>Tepidicaulis</taxon>
    </lineage>
</organism>
<dbReference type="EMBL" id="BBIO01000010">
    <property type="protein sequence ID" value="GAK45569.1"/>
    <property type="molecule type" value="Genomic_DNA"/>
</dbReference>
<accession>A0A081BC01</accession>
<sequence length="304" mass="32556">MNRIDAKRAPHRFGPLLAGLFGCALLFWQDPVSAEPSEQALALYHEGDFLSAANKAEKSETASALAFAARALLTEAELRTPYGERGPLFDRAMELARQSLRLDAAMIEARLQLVAALGFKSRAMEGLEAHFSGYPEEARAHLDYVLEEDPGNALAHAMLGSWNLIIVRKGGAFGAAVYGADVETGIRHYETALTLAPGNALIAYQYALQCAALGTPDKLRRAEELLEGILAREADSAVEEIVTGRAGMLKAALESGSERVLEPILAAHLGKAAMPKKDAVPAAGRAPAERVRKNFSKDAIGAPR</sequence>
<evidence type="ECO:0000313" key="3">
    <source>
        <dbReference type="Proteomes" id="UP000028702"/>
    </source>
</evidence>
<evidence type="ECO:0000313" key="2">
    <source>
        <dbReference type="EMBL" id="GAK45569.1"/>
    </source>
</evidence>
<keyword evidence="3" id="KW-1185">Reference proteome</keyword>
<dbReference type="STRING" id="1333998.M2A_2068"/>
<reference evidence="2 3" key="1">
    <citation type="submission" date="2014-07" db="EMBL/GenBank/DDBJ databases">
        <title>Tepidicaulis marinum gen. nov., sp. nov., a novel marine bacterium denitrifying nitrate to nitrous oxide strictly under microaerobic conditions.</title>
        <authorList>
            <person name="Takeuchi M."/>
            <person name="Yamagishi T."/>
            <person name="Kamagata Y."/>
            <person name="Oshima K."/>
            <person name="Hattori M."/>
            <person name="Katayama T."/>
            <person name="Hanada S."/>
            <person name="Tamaki H."/>
            <person name="Marumo K."/>
            <person name="Maeda H."/>
            <person name="Nedachi M."/>
            <person name="Iwasaki W."/>
            <person name="Suwa Y."/>
            <person name="Sakata S."/>
        </authorList>
    </citation>
    <scope>NUCLEOTIDE SEQUENCE [LARGE SCALE GENOMIC DNA]</scope>
    <source>
        <strain evidence="2 3">MA2</strain>
    </source>
</reference>
<name>A0A081BC01_9HYPH</name>
<evidence type="ECO:0000256" key="1">
    <source>
        <dbReference type="SAM" id="MobiDB-lite"/>
    </source>
</evidence>
<dbReference type="InterPro" id="IPR011990">
    <property type="entry name" value="TPR-like_helical_dom_sf"/>
</dbReference>
<dbReference type="eggNOG" id="COG0457">
    <property type="taxonomic scope" value="Bacteria"/>
</dbReference>
<dbReference type="RefSeq" id="WP_045446824.1">
    <property type="nucleotide sequence ID" value="NZ_BBIO01000010.1"/>
</dbReference>
<feature type="compositionally biased region" description="Basic and acidic residues" evidence="1">
    <location>
        <begin position="287"/>
        <end position="296"/>
    </location>
</feature>